<evidence type="ECO:0000313" key="1">
    <source>
        <dbReference type="EMBL" id="OBQ46699.1"/>
    </source>
</evidence>
<proteinExistence type="predicted"/>
<protein>
    <submittedName>
        <fullName evidence="1">Uncharacterized protein</fullName>
    </submittedName>
</protein>
<gene>
    <name evidence="1" type="ORF">SP90_11285</name>
</gene>
<evidence type="ECO:0000313" key="2">
    <source>
        <dbReference type="Proteomes" id="UP000091979"/>
    </source>
</evidence>
<dbReference type="PATRIC" id="fig|1560234.3.peg.1116"/>
<dbReference type="EMBL" id="JXMS01000019">
    <property type="protein sequence ID" value="OBQ46699.1"/>
    <property type="molecule type" value="Genomic_DNA"/>
</dbReference>
<organism evidence="1 2">
    <name type="scientific">Halodesulfovibrio spirochaetisodalis</name>
    <dbReference type="NCBI Taxonomy" id="1560234"/>
    <lineage>
        <taxon>Bacteria</taxon>
        <taxon>Pseudomonadati</taxon>
        <taxon>Thermodesulfobacteriota</taxon>
        <taxon>Desulfovibrionia</taxon>
        <taxon>Desulfovibrionales</taxon>
        <taxon>Desulfovibrionaceae</taxon>
        <taxon>Halodesulfovibrio</taxon>
    </lineage>
</organism>
<dbReference type="Proteomes" id="UP000091979">
    <property type="component" value="Unassembled WGS sequence"/>
</dbReference>
<name>A0A1B7XBE7_9BACT</name>
<keyword evidence="2" id="KW-1185">Reference proteome</keyword>
<accession>A0A1B7XBE7</accession>
<reference evidence="1 2" key="1">
    <citation type="submission" date="2015-01" db="EMBL/GenBank/DDBJ databases">
        <title>Desulfovibrio sp. JC271 draft genome sequence.</title>
        <authorList>
            <person name="Shivani Y."/>
            <person name="Subhash Y."/>
            <person name="Sasikala C."/>
            <person name="Ramana C.V."/>
        </authorList>
    </citation>
    <scope>NUCLEOTIDE SEQUENCE [LARGE SCALE GENOMIC DNA]</scope>
    <source>
        <strain evidence="1 2">JC271</strain>
    </source>
</reference>
<comment type="caution">
    <text evidence="1">The sequence shown here is derived from an EMBL/GenBank/DDBJ whole genome shotgun (WGS) entry which is preliminary data.</text>
</comment>
<sequence length="71" mass="8523">MHRNRNHDSTGLCYRMYCDEVNKNRIVTKRVKERTLLLSINKNLFNMFTSPATVMIHAEKFNIRVKRKINL</sequence>
<dbReference type="AlphaFoldDB" id="A0A1B7XBE7"/>